<gene>
    <name evidence="3" type="ORF">ISU07_10885</name>
</gene>
<proteinExistence type="predicted"/>
<feature type="signal peptide" evidence="1">
    <location>
        <begin position="1"/>
        <end position="26"/>
    </location>
</feature>
<dbReference type="EMBL" id="JADKPN010000005">
    <property type="protein sequence ID" value="MBF4763633.1"/>
    <property type="molecule type" value="Genomic_DNA"/>
</dbReference>
<reference evidence="3" key="1">
    <citation type="submission" date="2020-11" db="EMBL/GenBank/DDBJ databases">
        <title>Nocardioides sp. nov., isolated from Soil of Cynanchum wilfordii Hemsley rhizosphere.</title>
        <authorList>
            <person name="Lee J.-S."/>
            <person name="Suh M.K."/>
            <person name="Kim J.-S."/>
        </authorList>
    </citation>
    <scope>NUCLEOTIDE SEQUENCE</scope>
    <source>
        <strain evidence="3">KCTC 19275</strain>
    </source>
</reference>
<keyword evidence="1" id="KW-0732">Signal</keyword>
<dbReference type="Pfam" id="PF14016">
    <property type="entry name" value="DUF4232"/>
    <property type="match status" value="1"/>
</dbReference>
<dbReference type="RefSeq" id="WP_194706811.1">
    <property type="nucleotide sequence ID" value="NZ_JADKPN010000005.1"/>
</dbReference>
<organism evidence="3 4">
    <name type="scientific">Nocardioides islandensis</name>
    <dbReference type="NCBI Taxonomy" id="433663"/>
    <lineage>
        <taxon>Bacteria</taxon>
        <taxon>Bacillati</taxon>
        <taxon>Actinomycetota</taxon>
        <taxon>Actinomycetes</taxon>
        <taxon>Propionibacteriales</taxon>
        <taxon>Nocardioidaceae</taxon>
        <taxon>Nocardioides</taxon>
    </lineage>
</organism>
<accession>A0A930YEE2</accession>
<feature type="domain" description="DUF4232" evidence="2">
    <location>
        <begin position="32"/>
        <end position="155"/>
    </location>
</feature>
<evidence type="ECO:0000313" key="4">
    <source>
        <dbReference type="Proteomes" id="UP000640489"/>
    </source>
</evidence>
<evidence type="ECO:0000259" key="2">
    <source>
        <dbReference type="Pfam" id="PF14016"/>
    </source>
</evidence>
<feature type="chain" id="PRO_5037549826" evidence="1">
    <location>
        <begin position="27"/>
        <end position="166"/>
    </location>
</feature>
<comment type="caution">
    <text evidence="3">The sequence shown here is derived from an EMBL/GenBank/DDBJ whole genome shotgun (WGS) entry which is preliminary data.</text>
</comment>
<keyword evidence="4" id="KW-1185">Reference proteome</keyword>
<dbReference type="AlphaFoldDB" id="A0A930YEE2"/>
<evidence type="ECO:0000256" key="1">
    <source>
        <dbReference type="SAM" id="SignalP"/>
    </source>
</evidence>
<name>A0A930YEE2_9ACTN</name>
<dbReference type="InterPro" id="IPR025326">
    <property type="entry name" value="DUF4232"/>
</dbReference>
<evidence type="ECO:0000313" key="3">
    <source>
        <dbReference type="EMBL" id="MBF4763633.1"/>
    </source>
</evidence>
<sequence>MKTRTLAAISASLVIGALGMPIPASGASIPECTNADLTASYRGGDAAMSHVYGRIVLTNTGDRTCVTGGYGGLSYVGGGDGTQVGAAADREAGTVRLYVLQPGERVHSRVVETSFAPYPKARCRPRHVDGFRVYIPDETASQYIPHPTTGCANVKVHLISHRPYRR</sequence>
<dbReference type="Proteomes" id="UP000640489">
    <property type="component" value="Unassembled WGS sequence"/>
</dbReference>
<protein>
    <submittedName>
        <fullName evidence="3">DUF4232 domain-containing protein</fullName>
    </submittedName>
</protein>